<feature type="non-terminal residue" evidence="1">
    <location>
        <position position="1"/>
    </location>
</feature>
<protein>
    <submittedName>
        <fullName evidence="1">Uncharacterized protein</fullName>
    </submittedName>
</protein>
<proteinExistence type="predicted"/>
<reference evidence="1" key="1">
    <citation type="journal article" date="2014" name="Front. Microbiol.">
        <title>High frequency of phylogenetically diverse reductive dehalogenase-homologous genes in deep subseafloor sedimentary metagenomes.</title>
        <authorList>
            <person name="Kawai M."/>
            <person name="Futagami T."/>
            <person name="Toyoda A."/>
            <person name="Takaki Y."/>
            <person name="Nishi S."/>
            <person name="Hori S."/>
            <person name="Arai W."/>
            <person name="Tsubouchi T."/>
            <person name="Morono Y."/>
            <person name="Uchiyama I."/>
            <person name="Ito T."/>
            <person name="Fujiyama A."/>
            <person name="Inagaki F."/>
            <person name="Takami H."/>
        </authorList>
    </citation>
    <scope>NUCLEOTIDE SEQUENCE</scope>
    <source>
        <strain evidence="1">Expedition CK06-06</strain>
    </source>
</reference>
<organism evidence="1">
    <name type="scientific">marine sediment metagenome</name>
    <dbReference type="NCBI Taxonomy" id="412755"/>
    <lineage>
        <taxon>unclassified sequences</taxon>
        <taxon>metagenomes</taxon>
        <taxon>ecological metagenomes</taxon>
    </lineage>
</organism>
<evidence type="ECO:0000313" key="1">
    <source>
        <dbReference type="EMBL" id="GAG67566.1"/>
    </source>
</evidence>
<dbReference type="AlphaFoldDB" id="X1B6D5"/>
<sequence>FGTAIFSEFNLLSHESIDIGKIKKFILGELSDFIPWKLHLNTYSLLTLKILEKNGVSTQKYSQLESNLLKYDITTAEDYYPNIDLFDKILSLKLLNNFGDLSDISQEFLRQLKQNITINGSINDNLTDTAKFLLMASLLNLNNEIKDEINKIKNYILNETILFHNPKGLKKLNWNLDNLGYKIEIRILYWVLLALSQFPNN</sequence>
<dbReference type="EMBL" id="BART01001365">
    <property type="protein sequence ID" value="GAG67566.1"/>
    <property type="molecule type" value="Genomic_DNA"/>
</dbReference>
<gene>
    <name evidence="1" type="ORF">S01H4_04912</name>
</gene>
<name>X1B6D5_9ZZZZ</name>
<comment type="caution">
    <text evidence="1">The sequence shown here is derived from an EMBL/GenBank/DDBJ whole genome shotgun (WGS) entry which is preliminary data.</text>
</comment>
<accession>X1B6D5</accession>